<dbReference type="SMART" id="SM00981">
    <property type="entry name" value="THUMP"/>
    <property type="match status" value="1"/>
</dbReference>
<dbReference type="Proteomes" id="UP000621436">
    <property type="component" value="Unassembled WGS sequence"/>
</dbReference>
<dbReference type="Pfam" id="PF02926">
    <property type="entry name" value="THUMP"/>
    <property type="match status" value="1"/>
</dbReference>
<dbReference type="InterPro" id="IPR004114">
    <property type="entry name" value="THUMP_dom"/>
</dbReference>
<keyword evidence="3" id="KW-0694">RNA-binding</keyword>
<dbReference type="PROSITE" id="PS01261">
    <property type="entry name" value="UPF0020"/>
    <property type="match status" value="1"/>
</dbReference>
<protein>
    <submittedName>
        <fullName evidence="5">Class I SAM-dependent RNA methyltransferase</fullName>
    </submittedName>
</protein>
<dbReference type="AlphaFoldDB" id="A0A931AU98"/>
<dbReference type="SUPFAM" id="SSF53335">
    <property type="entry name" value="S-adenosyl-L-methionine-dependent methyltransferases"/>
    <property type="match status" value="1"/>
</dbReference>
<dbReference type="InterPro" id="IPR000241">
    <property type="entry name" value="RlmKL-like_Mtase"/>
</dbReference>
<reference evidence="5" key="1">
    <citation type="submission" date="2020-11" db="EMBL/GenBank/DDBJ databases">
        <title>Halonatronomonas betainensis gen. nov., sp. nov. a novel haloalkaliphilic representative of the family Halanaerobiacae capable of betaine degradation.</title>
        <authorList>
            <person name="Boltyanskaya Y."/>
            <person name="Kevbrin V."/>
            <person name="Detkova E."/>
            <person name="Grouzdev D.S."/>
            <person name="Koziaeva V."/>
            <person name="Zhilina T."/>
        </authorList>
    </citation>
    <scope>NUCLEOTIDE SEQUENCE</scope>
    <source>
        <strain evidence="5">Z-7014</strain>
    </source>
</reference>
<dbReference type="CDD" id="cd11715">
    <property type="entry name" value="THUMP_AdoMetMT"/>
    <property type="match status" value="1"/>
</dbReference>
<dbReference type="PANTHER" id="PTHR47313">
    <property type="entry name" value="RIBOSOMAL RNA LARGE SUBUNIT METHYLTRANSFERASE K/L"/>
    <property type="match status" value="1"/>
</dbReference>
<dbReference type="Gene3D" id="3.40.50.150">
    <property type="entry name" value="Vaccinia Virus protein VP39"/>
    <property type="match status" value="1"/>
</dbReference>
<feature type="domain" description="THUMP" evidence="4">
    <location>
        <begin position="45"/>
        <end position="155"/>
    </location>
</feature>
<dbReference type="GO" id="GO:0070043">
    <property type="term" value="F:rRNA (guanine-N7-)-methyltransferase activity"/>
    <property type="evidence" value="ECO:0007669"/>
    <property type="project" value="TreeGrafter"/>
</dbReference>
<dbReference type="InterPro" id="IPR002052">
    <property type="entry name" value="DNA_methylase_N6_adenine_CS"/>
</dbReference>
<proteinExistence type="predicted"/>
<evidence type="ECO:0000256" key="2">
    <source>
        <dbReference type="ARBA" id="ARBA00022679"/>
    </source>
</evidence>
<dbReference type="EMBL" id="JADPIE010000003">
    <property type="protein sequence ID" value="MBF8436610.1"/>
    <property type="molecule type" value="Genomic_DNA"/>
</dbReference>
<dbReference type="InterPro" id="IPR029063">
    <property type="entry name" value="SAM-dependent_MTases_sf"/>
</dbReference>
<dbReference type="PROSITE" id="PS00092">
    <property type="entry name" value="N6_MTASE"/>
    <property type="match status" value="1"/>
</dbReference>
<sequence>MNKLRIMVSTTFGVEAIVKKELRKLNYNVERVKNGRIEFEGTAEDLARVNLHLRAAERVYLKLAEFTARDFDELYDQVNELEWQDLIPYKGKFPVTGKSSKSQLHNVPACQSIIKKSIVDKLQSKYGEGRLPETGETYPVNFMINKDRVIIALDASGTGLHKRGYRQEAGPAPIKETIAAAMIYLSKWNRDRILIDPFCGSGTILIEAALMARKIAPGLNRDFVSEDWAFLPENLYDEMRTEARDKIWTDAEPRMLAGYDQDQRSVKQAIYNSRRAGVEEMIHFQQQELADFSTNRKYGYIISNPPYGERMAEDEVRELYELMGNKFLPLDTWSFYILTAHPDFEKYFGKEASKRRKLYNGGLECQFYQYYGPWPPSDGSDY</sequence>
<dbReference type="GO" id="GO:0008990">
    <property type="term" value="F:rRNA (guanine-N2-)-methyltransferase activity"/>
    <property type="evidence" value="ECO:0007669"/>
    <property type="project" value="TreeGrafter"/>
</dbReference>
<gene>
    <name evidence="5" type="ORF">I0Q91_05940</name>
</gene>
<evidence type="ECO:0000259" key="4">
    <source>
        <dbReference type="PROSITE" id="PS51165"/>
    </source>
</evidence>
<dbReference type="GO" id="GO:0003723">
    <property type="term" value="F:RNA binding"/>
    <property type="evidence" value="ECO:0007669"/>
    <property type="project" value="UniProtKB-UniRule"/>
</dbReference>
<dbReference type="Gene3D" id="3.30.2130.30">
    <property type="match status" value="1"/>
</dbReference>
<dbReference type="Pfam" id="PF22020">
    <property type="entry name" value="RlmL_1st"/>
    <property type="match status" value="1"/>
</dbReference>
<accession>A0A931AU98</accession>
<dbReference type="Pfam" id="PF01170">
    <property type="entry name" value="UPF0020"/>
    <property type="match status" value="1"/>
</dbReference>
<keyword evidence="2" id="KW-0808">Transferase</keyword>
<evidence type="ECO:0000313" key="5">
    <source>
        <dbReference type="EMBL" id="MBF8436610.1"/>
    </source>
</evidence>
<evidence type="ECO:0000256" key="3">
    <source>
        <dbReference type="PROSITE-ProRule" id="PRU00529"/>
    </source>
</evidence>
<evidence type="ECO:0000313" key="6">
    <source>
        <dbReference type="Proteomes" id="UP000621436"/>
    </source>
</evidence>
<dbReference type="PANTHER" id="PTHR47313:SF1">
    <property type="entry name" value="RIBOSOMAL RNA LARGE SUBUNIT METHYLTRANSFERASE K_L"/>
    <property type="match status" value="1"/>
</dbReference>
<evidence type="ECO:0000256" key="1">
    <source>
        <dbReference type="ARBA" id="ARBA00022603"/>
    </source>
</evidence>
<keyword evidence="6" id="KW-1185">Reference proteome</keyword>
<dbReference type="PRINTS" id="PR00507">
    <property type="entry name" value="N12N6MTFRASE"/>
</dbReference>
<comment type="caution">
    <text evidence="5">The sequence shown here is derived from an EMBL/GenBank/DDBJ whole genome shotgun (WGS) entry which is preliminary data.</text>
</comment>
<dbReference type="PROSITE" id="PS51165">
    <property type="entry name" value="THUMP"/>
    <property type="match status" value="1"/>
</dbReference>
<dbReference type="InterPro" id="IPR053943">
    <property type="entry name" value="RlmKL-like_Mtase_CS"/>
</dbReference>
<dbReference type="RefSeq" id="WP_270453515.1">
    <property type="nucleotide sequence ID" value="NZ_JADPIE010000003.1"/>
</dbReference>
<name>A0A931AU98_9FIRM</name>
<dbReference type="InterPro" id="IPR054170">
    <property type="entry name" value="RlmL_1st"/>
</dbReference>
<organism evidence="5 6">
    <name type="scientific">Halonatronomonas betaini</name>
    <dbReference type="NCBI Taxonomy" id="2778430"/>
    <lineage>
        <taxon>Bacteria</taxon>
        <taxon>Bacillati</taxon>
        <taxon>Bacillota</taxon>
        <taxon>Clostridia</taxon>
        <taxon>Halanaerobiales</taxon>
        <taxon>Halarsenatibacteraceae</taxon>
        <taxon>Halonatronomonas</taxon>
    </lineage>
</organism>
<keyword evidence="1 5" id="KW-0489">Methyltransferase</keyword>